<gene>
    <name evidence="7" type="ORF">CITCOLO1_LOCUS22736</name>
</gene>
<dbReference type="EMBL" id="OZ021743">
    <property type="protein sequence ID" value="CAK9330248.1"/>
    <property type="molecule type" value="Genomic_DNA"/>
</dbReference>
<evidence type="ECO:0000256" key="2">
    <source>
        <dbReference type="ARBA" id="ARBA00023125"/>
    </source>
</evidence>
<evidence type="ECO:0000256" key="3">
    <source>
        <dbReference type="ARBA" id="ARBA00023163"/>
    </source>
</evidence>
<accession>A0ABP0ZDN8</accession>
<dbReference type="InterPro" id="IPR036093">
    <property type="entry name" value="NAC_dom_sf"/>
</dbReference>
<evidence type="ECO:0000313" key="8">
    <source>
        <dbReference type="Proteomes" id="UP001642487"/>
    </source>
</evidence>
<feature type="domain" description="NAC" evidence="6">
    <location>
        <begin position="7"/>
        <end position="157"/>
    </location>
</feature>
<keyword evidence="2" id="KW-0238">DNA-binding</keyword>
<keyword evidence="4" id="KW-0539">Nucleus</keyword>
<protein>
    <recommendedName>
        <fullName evidence="6">NAC domain-containing protein</fullName>
    </recommendedName>
</protein>
<evidence type="ECO:0000259" key="6">
    <source>
        <dbReference type="PROSITE" id="PS51005"/>
    </source>
</evidence>
<proteinExistence type="predicted"/>
<keyword evidence="8" id="KW-1185">Reference proteome</keyword>
<evidence type="ECO:0000256" key="5">
    <source>
        <dbReference type="SAM" id="MobiDB-lite"/>
    </source>
</evidence>
<dbReference type="SUPFAM" id="SSF101941">
    <property type="entry name" value="NAC domain"/>
    <property type="match status" value="1"/>
</dbReference>
<evidence type="ECO:0000256" key="4">
    <source>
        <dbReference type="ARBA" id="ARBA00023242"/>
    </source>
</evidence>
<sequence length="367" mass="42609">MMNSNMLPIGYTFSPTDQELLSFYLFHKIVGDFVPPFVLPIIDLYGQQPSQIWQQCGGIDGQDIYFFTTLKKKKSRVVRKVGCNGATWSGENKANKVFSSVNNALIGSVKRFHYENSKVKVEDNHYSWIMYEYTLDPNFVPKGAVHDSFVLCMLRKKILKQEKRTFSTTIQTSVSHNWPTTQMVVCDDPNPKRRKLEECQLVNLENEFCINGVNFENQACVDTGRFTEDEMQRFIDGYNLEPNQFRENIIQPLMIENQTGMGYLMNQPYDNVEAANACPIMQMEPHDRYDPIDETVLAKDIEMELQQTFNYEESSKREKDSNYDHGCPTTQVESNDHYSIDDNIFAKELEMALEPCNDVELQNREKY</sequence>
<feature type="compositionally biased region" description="Basic and acidic residues" evidence="5">
    <location>
        <begin position="313"/>
        <end position="323"/>
    </location>
</feature>
<reference evidence="7 8" key="1">
    <citation type="submission" date="2024-03" db="EMBL/GenBank/DDBJ databases">
        <authorList>
            <person name="Gkanogiannis A."/>
            <person name="Becerra Lopez-Lavalle L."/>
        </authorList>
    </citation>
    <scope>NUCLEOTIDE SEQUENCE [LARGE SCALE GENOMIC DNA]</scope>
</reference>
<evidence type="ECO:0000313" key="7">
    <source>
        <dbReference type="EMBL" id="CAK9330248.1"/>
    </source>
</evidence>
<dbReference type="Pfam" id="PF02365">
    <property type="entry name" value="NAM"/>
    <property type="match status" value="1"/>
</dbReference>
<dbReference type="PROSITE" id="PS51005">
    <property type="entry name" value="NAC"/>
    <property type="match status" value="1"/>
</dbReference>
<name>A0ABP0ZDN8_9ROSI</name>
<keyword evidence="3" id="KW-0804">Transcription</keyword>
<feature type="region of interest" description="Disordered" evidence="5">
    <location>
        <begin position="312"/>
        <end position="335"/>
    </location>
</feature>
<dbReference type="Gene3D" id="2.170.150.80">
    <property type="entry name" value="NAC domain"/>
    <property type="match status" value="1"/>
</dbReference>
<dbReference type="PANTHER" id="PTHR31719">
    <property type="entry name" value="NAC TRANSCRIPTION FACTOR 56"/>
    <property type="match status" value="1"/>
</dbReference>
<evidence type="ECO:0000256" key="1">
    <source>
        <dbReference type="ARBA" id="ARBA00023015"/>
    </source>
</evidence>
<dbReference type="Proteomes" id="UP001642487">
    <property type="component" value="Chromosome 9"/>
</dbReference>
<dbReference type="InterPro" id="IPR003441">
    <property type="entry name" value="NAC-dom"/>
</dbReference>
<dbReference type="PANTHER" id="PTHR31719:SF43">
    <property type="entry name" value="NAC TRANSCRIPTION FACTOR 56"/>
    <property type="match status" value="1"/>
</dbReference>
<organism evidence="7 8">
    <name type="scientific">Citrullus colocynthis</name>
    <name type="common">colocynth</name>
    <dbReference type="NCBI Taxonomy" id="252529"/>
    <lineage>
        <taxon>Eukaryota</taxon>
        <taxon>Viridiplantae</taxon>
        <taxon>Streptophyta</taxon>
        <taxon>Embryophyta</taxon>
        <taxon>Tracheophyta</taxon>
        <taxon>Spermatophyta</taxon>
        <taxon>Magnoliopsida</taxon>
        <taxon>eudicotyledons</taxon>
        <taxon>Gunneridae</taxon>
        <taxon>Pentapetalae</taxon>
        <taxon>rosids</taxon>
        <taxon>fabids</taxon>
        <taxon>Cucurbitales</taxon>
        <taxon>Cucurbitaceae</taxon>
        <taxon>Benincaseae</taxon>
        <taxon>Citrullus</taxon>
    </lineage>
</organism>
<keyword evidence="1" id="KW-0805">Transcription regulation</keyword>